<evidence type="ECO:0000313" key="8">
    <source>
        <dbReference type="Proteomes" id="UP000007967"/>
    </source>
</evidence>
<sequence>MQLVTTVAAVLLAAVFAVSVAGKVRSRSAFAAFVRSVPGFGVPARLAGAVAVAVTVTEAGVVALLAWSLLAGGRGIGLWAAAGLMAVLTVGVLRAVLRGEGARCRCFGQQDSPLSWVHVGRNAGLLLVAGGSAVAETAAAEPHTLAVAVPLAGLLALVVVRLEDLAVLFRSSSPTR</sequence>
<dbReference type="RefSeq" id="WP_012923538.1">
    <property type="nucleotide sequence ID" value="NC_013729.1"/>
</dbReference>
<dbReference type="EMBL" id="CP001736">
    <property type="protein sequence ID" value="ADB34984.1"/>
    <property type="molecule type" value="Genomic_DNA"/>
</dbReference>
<keyword evidence="3 5" id="KW-1133">Transmembrane helix</keyword>
<feature type="domain" description="Methylamine utilisation protein MauE" evidence="6">
    <location>
        <begin position="1"/>
        <end position="132"/>
    </location>
</feature>
<protein>
    <recommendedName>
        <fullName evidence="6">Methylamine utilisation protein MauE domain-containing protein</fullName>
    </recommendedName>
</protein>
<evidence type="ECO:0000256" key="3">
    <source>
        <dbReference type="ARBA" id="ARBA00022989"/>
    </source>
</evidence>
<organism evidence="7 8">
    <name type="scientific">Kribbella flavida (strain DSM 17836 / JCM 10339 / NBRC 14399)</name>
    <dbReference type="NCBI Taxonomy" id="479435"/>
    <lineage>
        <taxon>Bacteria</taxon>
        <taxon>Bacillati</taxon>
        <taxon>Actinomycetota</taxon>
        <taxon>Actinomycetes</taxon>
        <taxon>Propionibacteriales</taxon>
        <taxon>Kribbellaceae</taxon>
        <taxon>Kribbella</taxon>
    </lineage>
</organism>
<keyword evidence="4 5" id="KW-0472">Membrane</keyword>
<evidence type="ECO:0000256" key="5">
    <source>
        <dbReference type="SAM" id="Phobius"/>
    </source>
</evidence>
<evidence type="ECO:0000313" key="7">
    <source>
        <dbReference type="EMBL" id="ADB34984.1"/>
    </source>
</evidence>
<accession>D2PST2</accession>
<keyword evidence="8" id="KW-1185">Reference proteome</keyword>
<feature type="transmembrane region" description="Helical" evidence="5">
    <location>
        <begin position="46"/>
        <end position="69"/>
    </location>
</feature>
<evidence type="ECO:0000256" key="4">
    <source>
        <dbReference type="ARBA" id="ARBA00023136"/>
    </source>
</evidence>
<dbReference type="GO" id="GO:0016020">
    <property type="term" value="C:membrane"/>
    <property type="evidence" value="ECO:0007669"/>
    <property type="project" value="UniProtKB-SubCell"/>
</dbReference>
<gene>
    <name evidence="7" type="ordered locus">Kfla_5981</name>
</gene>
<dbReference type="KEGG" id="kfl:Kfla_5981"/>
<reference evidence="7 8" key="2">
    <citation type="journal article" date="2010" name="Stand. Genomic Sci.">
        <title>Complete genome sequence of Kribbella flavida type strain (IFO 14399).</title>
        <authorList>
            <person name="Pukall R."/>
            <person name="Lapidus A."/>
            <person name="Glavina Del Rio T."/>
            <person name="Copeland A."/>
            <person name="Tice H."/>
            <person name="Cheng J.-F."/>
            <person name="Lucas S."/>
            <person name="Chen F."/>
            <person name="Nolan M."/>
            <person name="LaButti K."/>
            <person name="Pati A."/>
            <person name="Ivanova N."/>
            <person name="Mavrommatis K."/>
            <person name="Mikhailova N."/>
            <person name="Pitluck S."/>
            <person name="Bruce D."/>
            <person name="Goodwin L."/>
            <person name="Land M."/>
            <person name="Hauser L."/>
            <person name="Chang Y.-J."/>
            <person name="Jeffries C.D."/>
            <person name="Chen A."/>
            <person name="Palaniappan K."/>
            <person name="Chain P."/>
            <person name="Rohde M."/>
            <person name="Goeker M."/>
            <person name="Bristow J."/>
            <person name="Eisen J.A."/>
            <person name="Markowitz V."/>
            <person name="Hugenholtz P."/>
            <person name="Kyrpides N.C."/>
            <person name="Klenk H.-P."/>
            <person name="Brettin T."/>
        </authorList>
    </citation>
    <scope>NUCLEOTIDE SEQUENCE [LARGE SCALE GENOMIC DNA]</scope>
    <source>
        <strain evidence="8">DSM 17836 / JCM 10339 / NBRC 14399</strain>
    </source>
</reference>
<dbReference type="InterPro" id="IPR009908">
    <property type="entry name" value="Methylamine_util_MauE"/>
</dbReference>
<dbReference type="Proteomes" id="UP000007967">
    <property type="component" value="Chromosome"/>
</dbReference>
<proteinExistence type="predicted"/>
<dbReference type="eggNOG" id="ENOG5033K19">
    <property type="taxonomic scope" value="Bacteria"/>
</dbReference>
<reference evidence="8" key="1">
    <citation type="submission" date="2009-09" db="EMBL/GenBank/DDBJ databases">
        <title>The complete genome of Kribbella flavida DSM 17836.</title>
        <authorList>
            <consortium name="US DOE Joint Genome Institute (JGI-PGF)"/>
            <person name="Lucas S."/>
            <person name="Copeland A."/>
            <person name="Lapidus A."/>
            <person name="Glavina del Rio T."/>
            <person name="Dalin E."/>
            <person name="Tice H."/>
            <person name="Bruce D."/>
            <person name="Goodwin L."/>
            <person name="Pitluck S."/>
            <person name="Kyrpides N."/>
            <person name="Mavromatis K."/>
            <person name="Ivanova N."/>
            <person name="Saunders E."/>
            <person name="Brettin T."/>
            <person name="Detter J.C."/>
            <person name="Han C."/>
            <person name="Larimer F."/>
            <person name="Land M."/>
            <person name="Hauser L."/>
            <person name="Markowitz V."/>
            <person name="Cheng J.-F."/>
            <person name="Hugenholtz P."/>
            <person name="Woyke T."/>
            <person name="Wu D."/>
            <person name="Pukall R."/>
            <person name="Klenk H.-P."/>
            <person name="Eisen J.A."/>
        </authorList>
    </citation>
    <scope>NUCLEOTIDE SEQUENCE [LARGE SCALE GENOMIC DNA]</scope>
    <source>
        <strain evidence="8">DSM 17836 / JCM 10339 / NBRC 14399</strain>
    </source>
</reference>
<comment type="subcellular location">
    <subcellularLocation>
        <location evidence="1">Membrane</location>
        <topology evidence="1">Multi-pass membrane protein</topology>
    </subcellularLocation>
</comment>
<keyword evidence="2 5" id="KW-0812">Transmembrane</keyword>
<evidence type="ECO:0000259" key="6">
    <source>
        <dbReference type="Pfam" id="PF07291"/>
    </source>
</evidence>
<evidence type="ECO:0000256" key="2">
    <source>
        <dbReference type="ARBA" id="ARBA00022692"/>
    </source>
</evidence>
<evidence type="ECO:0000256" key="1">
    <source>
        <dbReference type="ARBA" id="ARBA00004141"/>
    </source>
</evidence>
<dbReference type="OrthoDB" id="3828761at2"/>
<dbReference type="AlphaFoldDB" id="D2PST2"/>
<dbReference type="HOGENOM" id="CLU_101331_1_0_11"/>
<feature type="transmembrane region" description="Helical" evidence="5">
    <location>
        <begin position="76"/>
        <end position="97"/>
    </location>
</feature>
<dbReference type="GO" id="GO:0030416">
    <property type="term" value="P:methylamine metabolic process"/>
    <property type="evidence" value="ECO:0007669"/>
    <property type="project" value="InterPro"/>
</dbReference>
<name>D2PST2_KRIFD</name>
<dbReference type="Pfam" id="PF07291">
    <property type="entry name" value="MauE"/>
    <property type="match status" value="1"/>
</dbReference>